<proteinExistence type="predicted"/>
<dbReference type="SUPFAM" id="SSF48371">
    <property type="entry name" value="ARM repeat"/>
    <property type="match status" value="1"/>
</dbReference>
<sequence>MLVDGQSLPGCYIPFLAQLAAQANSSASSNWKSPSMKSSGSVPKDRSGSEDHSGSEEDRLGLKEDSSKSQIPPGLQAVALTSLASFLALCPKAACEHKHLVQKALSSNQHNEVKLAGLKAAAKLALCAPNEYLPVFKLVEDLVQQSANDDNSKAEHANCKRSISASQAGKHCNETEARQKEKAHPSGVDMTINRYRTLPEFSTEAYRAIAELLLQGRLKAESYLGFVGNGIADSHPGIQRLMVHTLQRLLEMSGKGRIKMVVDLHTQTRASCRKRLVAQLVGNLQFLGKRRETACDSGTRIRRNPKAGSAADIRDMDSNCRSATGVDSNFSAVLTQQDLRSDELAALLLQKLCAGQSDVAFFLSFVTPSKRALLTLEANVQATPPKLCVRSLDPLALDDLMQFVSNAQHAKRGTTESAGGGTNVNMVDAEDSAMPASTLRQLSANIMRLLRKERSMATDHRHSSRSSKGATQIGMDFLKRKREQHDTTTTQKMQKKDEDGDWGVQFGNAVKGINVNDDNRESLGREKDHPDEELTEGNGNLQGGAPGNRQQLVIDHYVKAVEGFKKKPDMEMRIADILREV</sequence>
<organism evidence="2 3">
    <name type="scientific">Chara braunii</name>
    <name type="common">Braun's stonewort</name>
    <dbReference type="NCBI Taxonomy" id="69332"/>
    <lineage>
        <taxon>Eukaryota</taxon>
        <taxon>Viridiplantae</taxon>
        <taxon>Streptophyta</taxon>
        <taxon>Charophyceae</taxon>
        <taxon>Charales</taxon>
        <taxon>Characeae</taxon>
        <taxon>Chara</taxon>
    </lineage>
</organism>
<evidence type="ECO:0000313" key="2">
    <source>
        <dbReference type="EMBL" id="GBG89051.1"/>
    </source>
</evidence>
<dbReference type="Proteomes" id="UP000265515">
    <property type="component" value="Unassembled WGS sequence"/>
</dbReference>
<feature type="compositionally biased region" description="Low complexity" evidence="1">
    <location>
        <begin position="26"/>
        <end position="41"/>
    </location>
</feature>
<name>A0A388M3D0_CHABU</name>
<accession>A0A388M3D0</accession>
<feature type="compositionally biased region" description="Basic and acidic residues" evidence="1">
    <location>
        <begin position="517"/>
        <end position="532"/>
    </location>
</feature>
<keyword evidence="3" id="KW-1185">Reference proteome</keyword>
<comment type="caution">
    <text evidence="2">The sequence shown here is derived from an EMBL/GenBank/DDBJ whole genome shotgun (WGS) entry which is preliminary data.</text>
</comment>
<dbReference type="Gramene" id="GBG89051">
    <property type="protein sequence ID" value="GBG89051"/>
    <property type="gene ID" value="CBR_g48762"/>
</dbReference>
<feature type="region of interest" description="Disordered" evidence="1">
    <location>
        <begin position="478"/>
        <end position="548"/>
    </location>
</feature>
<gene>
    <name evidence="2" type="ORF">CBR_g48762</name>
</gene>
<feature type="region of interest" description="Disordered" evidence="1">
    <location>
        <begin position="454"/>
        <end position="473"/>
    </location>
</feature>
<evidence type="ECO:0000256" key="1">
    <source>
        <dbReference type="SAM" id="MobiDB-lite"/>
    </source>
</evidence>
<protein>
    <submittedName>
        <fullName evidence="2">Uncharacterized protein</fullName>
    </submittedName>
</protein>
<feature type="region of interest" description="Disordered" evidence="1">
    <location>
        <begin position="26"/>
        <end position="70"/>
    </location>
</feature>
<feature type="compositionally biased region" description="Basic and acidic residues" evidence="1">
    <location>
        <begin position="43"/>
        <end position="67"/>
    </location>
</feature>
<dbReference type="EMBL" id="BFEA01000713">
    <property type="protein sequence ID" value="GBG89051.1"/>
    <property type="molecule type" value="Genomic_DNA"/>
</dbReference>
<reference evidence="2 3" key="1">
    <citation type="journal article" date="2018" name="Cell">
        <title>The Chara Genome: Secondary Complexity and Implications for Plant Terrestrialization.</title>
        <authorList>
            <person name="Nishiyama T."/>
            <person name="Sakayama H."/>
            <person name="Vries J.D."/>
            <person name="Buschmann H."/>
            <person name="Saint-Marcoux D."/>
            <person name="Ullrich K.K."/>
            <person name="Haas F.B."/>
            <person name="Vanderstraeten L."/>
            <person name="Becker D."/>
            <person name="Lang D."/>
            <person name="Vosolsobe S."/>
            <person name="Rombauts S."/>
            <person name="Wilhelmsson P.K.I."/>
            <person name="Janitza P."/>
            <person name="Kern R."/>
            <person name="Heyl A."/>
            <person name="Rumpler F."/>
            <person name="Villalobos L.I.A.C."/>
            <person name="Clay J.M."/>
            <person name="Skokan R."/>
            <person name="Toyoda A."/>
            <person name="Suzuki Y."/>
            <person name="Kagoshima H."/>
            <person name="Schijlen E."/>
            <person name="Tajeshwar N."/>
            <person name="Catarino B."/>
            <person name="Hetherington A.J."/>
            <person name="Saltykova A."/>
            <person name="Bonnot C."/>
            <person name="Breuninger H."/>
            <person name="Symeonidi A."/>
            <person name="Radhakrishnan G.V."/>
            <person name="Van Nieuwerburgh F."/>
            <person name="Deforce D."/>
            <person name="Chang C."/>
            <person name="Karol K.G."/>
            <person name="Hedrich R."/>
            <person name="Ulvskov P."/>
            <person name="Glockner G."/>
            <person name="Delwiche C.F."/>
            <person name="Petrasek J."/>
            <person name="Van de Peer Y."/>
            <person name="Friml J."/>
            <person name="Beilby M."/>
            <person name="Dolan L."/>
            <person name="Kohara Y."/>
            <person name="Sugano S."/>
            <person name="Fujiyama A."/>
            <person name="Delaux P.-M."/>
            <person name="Quint M."/>
            <person name="TheiBen G."/>
            <person name="Hagemann M."/>
            <person name="Harholt J."/>
            <person name="Dunand C."/>
            <person name="Zachgo S."/>
            <person name="Langdale J."/>
            <person name="Maumus F."/>
            <person name="Straeten D.V.D."/>
            <person name="Gould S.B."/>
            <person name="Rensing S.A."/>
        </authorList>
    </citation>
    <scope>NUCLEOTIDE SEQUENCE [LARGE SCALE GENOMIC DNA]</scope>
    <source>
        <strain evidence="2 3">S276</strain>
    </source>
</reference>
<evidence type="ECO:0000313" key="3">
    <source>
        <dbReference type="Proteomes" id="UP000265515"/>
    </source>
</evidence>
<dbReference type="AlphaFoldDB" id="A0A388M3D0"/>
<dbReference type="InterPro" id="IPR016024">
    <property type="entry name" value="ARM-type_fold"/>
</dbReference>